<protein>
    <recommendedName>
        <fullName evidence="4">Lipoprotein</fullName>
    </recommendedName>
</protein>
<feature type="compositionally biased region" description="Polar residues" evidence="1">
    <location>
        <begin position="61"/>
        <end position="73"/>
    </location>
</feature>
<sequence length="197" mass="22183">MRVTTFLLLLILCFYSCKENKNDGDPDQENYQEVVQDSKDNSPSSDDDIKKSDYIEDQTKNDTGPSENVTSETSRITPGLYLNSGEQQDLPCNCNCVDINFSSTSELCLKKDELYINARFEENGNNVNVYFVNLASSSSNEEIPWDNFETGTPIAVLSHEGNNRLKLDWKGFSEDGKIAVDYALLGKKTLEGTYKKK</sequence>
<dbReference type="RefSeq" id="WP_240714258.1">
    <property type="nucleotide sequence ID" value="NZ_JAKVTV010000004.1"/>
</dbReference>
<reference evidence="2" key="1">
    <citation type="submission" date="2022-03" db="EMBL/GenBank/DDBJ databases">
        <title>Gramella crocea sp. nov., isolated from activated sludge of a seafood processing plant.</title>
        <authorList>
            <person name="Zhang X."/>
        </authorList>
    </citation>
    <scope>NUCLEOTIDE SEQUENCE</scope>
    <source>
        <strain evidence="2">YJ019</strain>
    </source>
</reference>
<evidence type="ECO:0000313" key="2">
    <source>
        <dbReference type="EMBL" id="MCH4824092.1"/>
    </source>
</evidence>
<keyword evidence="3" id="KW-1185">Reference proteome</keyword>
<feature type="region of interest" description="Disordered" evidence="1">
    <location>
        <begin position="21"/>
        <end position="73"/>
    </location>
</feature>
<evidence type="ECO:0000313" key="3">
    <source>
        <dbReference type="Proteomes" id="UP001139226"/>
    </source>
</evidence>
<name>A0A9X1V488_9FLAO</name>
<organism evidence="2 3">
    <name type="scientific">Christiangramia lutea</name>
    <dbReference type="NCBI Taxonomy" id="1607951"/>
    <lineage>
        <taxon>Bacteria</taxon>
        <taxon>Pseudomonadati</taxon>
        <taxon>Bacteroidota</taxon>
        <taxon>Flavobacteriia</taxon>
        <taxon>Flavobacteriales</taxon>
        <taxon>Flavobacteriaceae</taxon>
        <taxon>Christiangramia</taxon>
    </lineage>
</organism>
<gene>
    <name evidence="2" type="ORF">ML462_13015</name>
</gene>
<accession>A0A9X1V488</accession>
<evidence type="ECO:0008006" key="4">
    <source>
        <dbReference type="Google" id="ProtNLM"/>
    </source>
</evidence>
<dbReference type="EMBL" id="JAKVTV010000004">
    <property type="protein sequence ID" value="MCH4824092.1"/>
    <property type="molecule type" value="Genomic_DNA"/>
</dbReference>
<dbReference type="AlphaFoldDB" id="A0A9X1V488"/>
<comment type="caution">
    <text evidence="2">The sequence shown here is derived from an EMBL/GenBank/DDBJ whole genome shotgun (WGS) entry which is preliminary data.</text>
</comment>
<evidence type="ECO:0000256" key="1">
    <source>
        <dbReference type="SAM" id="MobiDB-lite"/>
    </source>
</evidence>
<dbReference type="Proteomes" id="UP001139226">
    <property type="component" value="Unassembled WGS sequence"/>
</dbReference>
<feature type="compositionally biased region" description="Basic and acidic residues" evidence="1">
    <location>
        <begin position="47"/>
        <end position="60"/>
    </location>
</feature>
<proteinExistence type="predicted"/>